<evidence type="ECO:0000256" key="2">
    <source>
        <dbReference type="ARBA" id="ARBA00011748"/>
    </source>
</evidence>
<dbReference type="GO" id="GO:0005615">
    <property type="term" value="C:extracellular space"/>
    <property type="evidence" value="ECO:0007669"/>
    <property type="project" value="TreeGrafter"/>
</dbReference>
<evidence type="ECO:0000313" key="5">
    <source>
        <dbReference type="EMBL" id="CAF0967386.1"/>
    </source>
</evidence>
<comment type="caution">
    <text evidence="5">The sequence shown here is derived from an EMBL/GenBank/DDBJ whole genome shotgun (WGS) entry which is preliminary data.</text>
</comment>
<keyword evidence="3" id="KW-0372">Hormone</keyword>
<evidence type="ECO:0000256" key="3">
    <source>
        <dbReference type="ARBA" id="ARBA00022702"/>
    </source>
</evidence>
<evidence type="ECO:0000256" key="1">
    <source>
        <dbReference type="ARBA" id="ARBA00008693"/>
    </source>
</evidence>
<accession>A0A814EC42</accession>
<name>A0A814EC42_9BILA</name>
<dbReference type="AlphaFoldDB" id="A0A814EC42"/>
<protein>
    <submittedName>
        <fullName evidence="5">Uncharacterized protein</fullName>
    </submittedName>
</protein>
<organism evidence="5 7">
    <name type="scientific">Adineta steineri</name>
    <dbReference type="NCBI Taxonomy" id="433720"/>
    <lineage>
        <taxon>Eukaryota</taxon>
        <taxon>Metazoa</taxon>
        <taxon>Spiralia</taxon>
        <taxon>Gnathifera</taxon>
        <taxon>Rotifera</taxon>
        <taxon>Eurotatoria</taxon>
        <taxon>Bdelloidea</taxon>
        <taxon>Adinetida</taxon>
        <taxon>Adinetidae</taxon>
        <taxon>Adineta</taxon>
    </lineage>
</organism>
<evidence type="ECO:0000256" key="4">
    <source>
        <dbReference type="ARBA" id="ARBA00023157"/>
    </source>
</evidence>
<dbReference type="Pfam" id="PF03298">
    <property type="entry name" value="Stanniocalcin"/>
    <property type="match status" value="1"/>
</dbReference>
<dbReference type="GO" id="GO:0005179">
    <property type="term" value="F:hormone activity"/>
    <property type="evidence" value="ECO:0007669"/>
    <property type="project" value="UniProtKB-KW"/>
</dbReference>
<evidence type="ECO:0000313" key="6">
    <source>
        <dbReference type="EMBL" id="CAF3795627.1"/>
    </source>
</evidence>
<dbReference type="Proteomes" id="UP000663868">
    <property type="component" value="Unassembled WGS sequence"/>
</dbReference>
<comment type="subunit">
    <text evidence="2">Homodimer; disulfide-linked.</text>
</comment>
<dbReference type="GO" id="GO:0006874">
    <property type="term" value="P:intracellular calcium ion homeostasis"/>
    <property type="evidence" value="ECO:0007669"/>
    <property type="project" value="TreeGrafter"/>
</dbReference>
<dbReference type="EMBL" id="CAJNOE010000139">
    <property type="protein sequence ID" value="CAF0967386.1"/>
    <property type="molecule type" value="Genomic_DNA"/>
</dbReference>
<dbReference type="PANTHER" id="PTHR11245:SF6">
    <property type="entry name" value="DUF19 DOMAIN-CONTAINING PROTEIN"/>
    <property type="match status" value="1"/>
</dbReference>
<dbReference type="Proteomes" id="UP000663860">
    <property type="component" value="Unassembled WGS sequence"/>
</dbReference>
<dbReference type="EMBL" id="CAJOBB010001021">
    <property type="protein sequence ID" value="CAF3795627.1"/>
    <property type="molecule type" value="Genomic_DNA"/>
</dbReference>
<evidence type="ECO:0000313" key="7">
    <source>
        <dbReference type="Proteomes" id="UP000663860"/>
    </source>
</evidence>
<proteinExistence type="inferred from homology"/>
<sequence>MGTEANIAVSNIVNCTSTNDSITIVNGFPADGSVLLSLIAEDIYGLPIFTSLHLYFGNISMPVRVFFTNGTVASGVSVQINITDNARISQHGITNDSGVVVFNNIPPTTILLFAHTAENQIGLAGVSPSSSELNITLIPLVSGHGIRKRQQTADNNKWLSVDTHAFYDLQTQTASFTSVANATQVYAEYQFVTTEVPGGYFGSQYNDYFTVTLRSSTGNYKTVSQSMNSLGLSAFGYPWGATNWMILTMPVGPQPEQIHIIIGVSNVADVQFPSQVNVDKYGSDTCNSTCNKDCNNQCTSDPMCSSTCLNPPMKSCLFYTNCMEAKTACGLDGYALGYGLKCCTKFDHSANSFSSKGQTWLYSAMNCVQKALISPLKNCEENCQTLKKIAFDSHPSCYVDNGLCNLPPMDWLMLLPIINEDLWTVDGFKQAIKTVPQCVPTIITRFEAAVSETLDSSVATALLIIRKWLQTL</sequence>
<keyword evidence="4" id="KW-1015">Disulfide bond</keyword>
<dbReference type="InterPro" id="IPR004978">
    <property type="entry name" value="Stanniocalcin"/>
</dbReference>
<gene>
    <name evidence="5" type="ORF">IZO911_LOCUS15847</name>
    <name evidence="6" type="ORF">KXQ929_LOCUS16729</name>
</gene>
<comment type="similarity">
    <text evidence="1">Belongs to the stanniocalcin family.</text>
</comment>
<dbReference type="PANTHER" id="PTHR11245">
    <property type="entry name" value="STANNIOCALCIN"/>
    <property type="match status" value="1"/>
</dbReference>
<reference evidence="5" key="1">
    <citation type="submission" date="2021-02" db="EMBL/GenBank/DDBJ databases">
        <authorList>
            <person name="Nowell W R."/>
        </authorList>
    </citation>
    <scope>NUCLEOTIDE SEQUENCE</scope>
</reference>